<gene>
    <name evidence="1" type="ORF">V7S98_08265</name>
</gene>
<evidence type="ECO:0000313" key="2">
    <source>
        <dbReference type="Proteomes" id="UP001380290"/>
    </source>
</evidence>
<accession>A0ABU8QRI9</accession>
<comment type="caution">
    <text evidence="1">The sequence shown here is derived from an EMBL/GenBank/DDBJ whole genome shotgun (WGS) entry which is preliminary data.</text>
</comment>
<keyword evidence="2" id="KW-1185">Reference proteome</keyword>
<dbReference type="RefSeq" id="WP_339598901.1">
    <property type="nucleotide sequence ID" value="NZ_JBBHLC010000015.1"/>
</dbReference>
<protein>
    <recommendedName>
        <fullName evidence="3">DUF904 domain-containing protein</fullName>
    </recommendedName>
</protein>
<organism evidence="1 2">
    <name type="scientific">Pseudomonas farsensis</name>
    <dbReference type="NCBI Taxonomy" id="2745492"/>
    <lineage>
        <taxon>Bacteria</taxon>
        <taxon>Pseudomonadati</taxon>
        <taxon>Pseudomonadota</taxon>
        <taxon>Gammaproteobacteria</taxon>
        <taxon>Pseudomonadales</taxon>
        <taxon>Pseudomonadaceae</taxon>
        <taxon>Pseudomonas</taxon>
    </lineage>
</organism>
<evidence type="ECO:0000313" key="1">
    <source>
        <dbReference type="EMBL" id="MEJ5863221.1"/>
    </source>
</evidence>
<proteinExistence type="predicted"/>
<dbReference type="Proteomes" id="UP001380290">
    <property type="component" value="Unassembled WGS sequence"/>
</dbReference>
<sequence length="70" mass="7778">MDAILHETFMEDFHTSALALQKRLLNLRHELASLDVAAQQEKADHLAVLIAQIERALAGLPGRAKPHTLQ</sequence>
<name>A0ABU8QRI9_9PSED</name>
<reference evidence="1 2" key="1">
    <citation type="submission" date="2024-02" db="EMBL/GenBank/DDBJ databases">
        <title>Identification of pathogenicity and growth-promoting function of Pseudomonas putida variant.</title>
        <authorList>
            <person name="Sun J."/>
        </authorList>
    </citation>
    <scope>NUCLEOTIDE SEQUENCE [LARGE SCALE GENOMIC DNA]</scope>
    <source>
        <strain evidence="1 2">A03</strain>
    </source>
</reference>
<evidence type="ECO:0008006" key="3">
    <source>
        <dbReference type="Google" id="ProtNLM"/>
    </source>
</evidence>
<dbReference type="EMBL" id="JBBHLC010000015">
    <property type="protein sequence ID" value="MEJ5863221.1"/>
    <property type="molecule type" value="Genomic_DNA"/>
</dbReference>